<evidence type="ECO:0000313" key="1">
    <source>
        <dbReference type="EMBL" id="PSS03849.1"/>
    </source>
</evidence>
<organism evidence="1 2">
    <name type="scientific">Coniella lustricola</name>
    <dbReference type="NCBI Taxonomy" id="2025994"/>
    <lineage>
        <taxon>Eukaryota</taxon>
        <taxon>Fungi</taxon>
        <taxon>Dikarya</taxon>
        <taxon>Ascomycota</taxon>
        <taxon>Pezizomycotina</taxon>
        <taxon>Sordariomycetes</taxon>
        <taxon>Sordariomycetidae</taxon>
        <taxon>Diaporthales</taxon>
        <taxon>Schizoparmaceae</taxon>
        <taxon>Coniella</taxon>
    </lineage>
</organism>
<dbReference type="InterPro" id="IPR039535">
    <property type="entry name" value="ASST-like"/>
</dbReference>
<dbReference type="InParanoid" id="A0A2T3AN69"/>
<reference evidence="1 2" key="1">
    <citation type="journal article" date="2018" name="Mycol. Prog.">
        <title>Coniella lustricola, a new species from submerged detritus.</title>
        <authorList>
            <person name="Raudabaugh D.B."/>
            <person name="Iturriaga T."/>
            <person name="Carver A."/>
            <person name="Mondo S."/>
            <person name="Pangilinan J."/>
            <person name="Lipzen A."/>
            <person name="He G."/>
            <person name="Amirebrahimi M."/>
            <person name="Grigoriev I.V."/>
            <person name="Miller A.N."/>
        </authorList>
    </citation>
    <scope>NUCLEOTIDE SEQUENCE [LARGE SCALE GENOMIC DNA]</scope>
    <source>
        <strain evidence="1 2">B22-T-1</strain>
    </source>
</reference>
<gene>
    <name evidence="1" type="ORF">BD289DRAFT_464393</name>
</gene>
<dbReference type="OrthoDB" id="5427350at2759"/>
<dbReference type="PANTHER" id="PTHR35340:SF5">
    <property type="entry name" value="ASST-DOMAIN-CONTAINING PROTEIN"/>
    <property type="match status" value="1"/>
</dbReference>
<dbReference type="InterPro" id="IPR053143">
    <property type="entry name" value="Arylsulfate_ST"/>
</dbReference>
<keyword evidence="2" id="KW-1185">Reference proteome</keyword>
<name>A0A2T3AN69_9PEZI</name>
<dbReference type="InterPro" id="IPR011047">
    <property type="entry name" value="Quinoprotein_ADH-like_sf"/>
</dbReference>
<proteinExistence type="predicted"/>
<accession>A0A2T3AN69</accession>
<dbReference type="PANTHER" id="PTHR35340">
    <property type="entry name" value="PQQ ENZYME REPEAT PROTEIN-RELATED"/>
    <property type="match status" value="1"/>
</dbReference>
<evidence type="ECO:0000313" key="2">
    <source>
        <dbReference type="Proteomes" id="UP000241462"/>
    </source>
</evidence>
<dbReference type="SUPFAM" id="SSF50998">
    <property type="entry name" value="Quinoprotein alcohol dehydrogenase-like"/>
    <property type="match status" value="1"/>
</dbReference>
<dbReference type="EMBL" id="KZ678373">
    <property type="protein sequence ID" value="PSS03849.1"/>
    <property type="molecule type" value="Genomic_DNA"/>
</dbReference>
<dbReference type="STRING" id="2025994.A0A2T3AN69"/>
<sequence length="585" mass="65210">MAHNSYWYDWGLYGAYPRVAYNSFASASPWSNILKSDDRCDAGFTLIEPRGESVPSPGPIILDNQGDLVWMETKYGQAMDLKVQTYKGNDYLTFWHGSDSGWFGRGYYLMLDSSYNVFKNITAAGNIDGDLHEFQITPQGTALLTAYVAQATNLSAYGVANGQIYDSIFQEIDLETGELIFEWYASEHFAITDSLAPYEEHKGAWDFFHINSVDKDPLTGNYLVSSRYMCAVACIDGTTGQVLWQLGGKHNSFIDLSEGHATDFSWQHHARIHHQNPDDATKALLTVFDNGAYYNKALRRASHSRGLLIDINTQAMTAQLRHGLVAPQNFLVPSQGSVNILPQTGNVLVGWGHHPAWTEYDAATGEVLCDVHLGASHLTAYSRVKSYRTFKSKWVGRPATNPDAVLKVDEEAVYVSWNGATEVAGWLVQSLWDEDDEDKSHAQNEDAKGELFKTEGEETFRYTSDVVQVPKQGFETTIDLTRLEMASHIQVVAVDAKGNELGCSEIINVETGLYLSGKDLPAVAFFKQRLRTRKNSKYDELPQAEASQMGSADDWDHELAWRWENAKGQKTCLGKCVHNISANSG</sequence>
<dbReference type="AlphaFoldDB" id="A0A2T3AN69"/>
<dbReference type="Pfam" id="PF14269">
    <property type="entry name" value="Arylsulfotran_2"/>
    <property type="match status" value="1"/>
</dbReference>
<protein>
    <submittedName>
        <fullName evidence="1">ASST-domain-containing protein</fullName>
    </submittedName>
</protein>
<dbReference type="Proteomes" id="UP000241462">
    <property type="component" value="Unassembled WGS sequence"/>
</dbReference>